<dbReference type="GO" id="GO:0004672">
    <property type="term" value="F:protein kinase activity"/>
    <property type="evidence" value="ECO:0007669"/>
    <property type="project" value="TreeGrafter"/>
</dbReference>
<evidence type="ECO:0000259" key="1">
    <source>
        <dbReference type="SMART" id="SM00763"/>
    </source>
</evidence>
<feature type="non-terminal residue" evidence="2">
    <location>
        <position position="366"/>
    </location>
</feature>
<protein>
    <recommendedName>
        <fullName evidence="1">PrkA AAA domain-containing protein</fullName>
    </recommendedName>
</protein>
<dbReference type="PANTHER" id="PTHR30267">
    <property type="entry name" value="PROTEIN KINASE PRKA"/>
    <property type="match status" value="1"/>
</dbReference>
<feature type="non-terminal residue" evidence="2">
    <location>
        <position position="1"/>
    </location>
</feature>
<feature type="domain" description="PrkA AAA" evidence="1">
    <location>
        <begin position="30"/>
        <end position="363"/>
    </location>
</feature>
<accession>A0A0F8ZTU8</accession>
<name>A0A0F8ZTU8_9ZZZZ</name>
<dbReference type="SUPFAM" id="SSF52540">
    <property type="entry name" value="P-loop containing nucleoside triphosphate hydrolases"/>
    <property type="match status" value="1"/>
</dbReference>
<comment type="caution">
    <text evidence="2">The sequence shown here is derived from an EMBL/GenBank/DDBJ whole genome shotgun (WGS) entry which is preliminary data.</text>
</comment>
<reference evidence="2" key="1">
    <citation type="journal article" date="2015" name="Nature">
        <title>Complex archaea that bridge the gap between prokaryotes and eukaryotes.</title>
        <authorList>
            <person name="Spang A."/>
            <person name="Saw J.H."/>
            <person name="Jorgensen S.L."/>
            <person name="Zaremba-Niedzwiedzka K."/>
            <person name="Martijn J."/>
            <person name="Lind A.E."/>
            <person name="van Eijk R."/>
            <person name="Schleper C."/>
            <person name="Guy L."/>
            <person name="Ettema T.J."/>
        </authorList>
    </citation>
    <scope>NUCLEOTIDE SEQUENCE</scope>
</reference>
<dbReference type="PANTHER" id="PTHR30267:SF2">
    <property type="entry name" value="PROTEIN PRKA"/>
    <property type="match status" value="1"/>
</dbReference>
<dbReference type="SMART" id="SM00763">
    <property type="entry name" value="AAA_PrkA"/>
    <property type="match status" value="1"/>
</dbReference>
<sequence>KMVEKNSRFENSLDDLIRQSKSKKDGLWEGTVTEYLSLIHKNPKITQSAPSRVYDMVSMKGTSEVIEFEKLPHYEDMVRYNFFTEEIFGIEEVLHDLVRFFRAGASRTETGKRILILVGPVSSGKSTIAALLRRGLEKMETPIYAIKDCPIHEEPLHLVPRSLRPEFEKLLGVKIEGDLCPVCKYNLTSTERYQDHNGNYKWEDMLVVQIRLSERARIGVGTFQPSDPKNQDISELIGHVDLGKITQYGEGHPLGYKFDGEIQIANRGLIEYIEILKCDIKFHYVLITVAQEQLIKAPGFPQTYVDTVILSHTNQTEFEKFKTNKENEALHDRMYPIYVPYNLRMRDEAAIYRKLISKSEFHDKIH</sequence>
<dbReference type="Pfam" id="PF08298">
    <property type="entry name" value="AAA_PrkA"/>
    <property type="match status" value="1"/>
</dbReference>
<dbReference type="EMBL" id="LAZR01061557">
    <property type="protein sequence ID" value="KKK63351.1"/>
    <property type="molecule type" value="Genomic_DNA"/>
</dbReference>
<proteinExistence type="predicted"/>
<organism evidence="2">
    <name type="scientific">marine sediment metagenome</name>
    <dbReference type="NCBI Taxonomy" id="412755"/>
    <lineage>
        <taxon>unclassified sequences</taxon>
        <taxon>metagenomes</taxon>
        <taxon>ecological metagenomes</taxon>
    </lineage>
</organism>
<dbReference type="InterPro" id="IPR013153">
    <property type="entry name" value="Prk_AAA"/>
</dbReference>
<dbReference type="AlphaFoldDB" id="A0A0F8ZTU8"/>
<dbReference type="Gene3D" id="3.40.50.300">
    <property type="entry name" value="P-loop containing nucleotide triphosphate hydrolases"/>
    <property type="match status" value="1"/>
</dbReference>
<evidence type="ECO:0000313" key="2">
    <source>
        <dbReference type="EMBL" id="KKK63351.1"/>
    </source>
</evidence>
<gene>
    <name evidence="2" type="ORF">LCGC14_2995160</name>
</gene>
<dbReference type="InterPro" id="IPR027417">
    <property type="entry name" value="P-loop_NTPase"/>
</dbReference>